<dbReference type="OrthoDB" id="443318at2759"/>
<dbReference type="GO" id="GO:0004185">
    <property type="term" value="F:serine-type carboxypeptidase activity"/>
    <property type="evidence" value="ECO:0007669"/>
    <property type="project" value="UniProtKB-UniRule"/>
</dbReference>
<dbReference type="InterPro" id="IPR001279">
    <property type="entry name" value="Metallo-B-lactamas"/>
</dbReference>
<dbReference type="GO" id="GO:0000324">
    <property type="term" value="C:fungal-type vacuole"/>
    <property type="evidence" value="ECO:0007669"/>
    <property type="project" value="TreeGrafter"/>
</dbReference>
<dbReference type="Pfam" id="PF00450">
    <property type="entry name" value="Peptidase_S10"/>
    <property type="match status" value="1"/>
</dbReference>
<keyword evidence="2 6" id="KW-0121">Carboxypeptidase</keyword>
<proteinExistence type="inferred from homology"/>
<protein>
    <recommendedName>
        <fullName evidence="6">Carboxypeptidase</fullName>
        <ecNumber evidence="6">3.4.16.-</ecNumber>
    </recommendedName>
</protein>
<keyword evidence="4 6" id="KW-0378">Hydrolase</keyword>
<dbReference type="InterPro" id="IPR018202">
    <property type="entry name" value="Ser_caboxypep_ser_AS"/>
</dbReference>
<reference evidence="8" key="1">
    <citation type="submission" date="2020-04" db="EMBL/GenBank/DDBJ databases">
        <title>Genome Assembly and Annotation of Botryosphaeria dothidea sdau 11-99, a Latent Pathogen of Apple Fruit Ring Rot in China.</title>
        <authorList>
            <person name="Yu C."/>
            <person name="Diao Y."/>
            <person name="Lu Q."/>
            <person name="Zhao J."/>
            <person name="Cui S."/>
            <person name="Peng C."/>
            <person name="He B."/>
            <person name="Liu H."/>
        </authorList>
    </citation>
    <scope>NUCLEOTIDE SEQUENCE [LARGE SCALE GENOMIC DNA]</scope>
    <source>
        <strain evidence="8">Sdau11-99</strain>
    </source>
</reference>
<dbReference type="AlphaFoldDB" id="A0A8H4N744"/>
<dbReference type="Pfam" id="PF00753">
    <property type="entry name" value="Lactamase_B"/>
    <property type="match status" value="1"/>
</dbReference>
<evidence type="ECO:0000259" key="7">
    <source>
        <dbReference type="SMART" id="SM00849"/>
    </source>
</evidence>
<keyword evidence="9" id="KW-1185">Reference proteome</keyword>
<dbReference type="InterPro" id="IPR001563">
    <property type="entry name" value="Peptidase_S10"/>
</dbReference>
<dbReference type="PRINTS" id="PR00724">
    <property type="entry name" value="CRBOXYPTASEC"/>
</dbReference>
<evidence type="ECO:0000256" key="6">
    <source>
        <dbReference type="RuleBase" id="RU361156"/>
    </source>
</evidence>
<dbReference type="GO" id="GO:0006508">
    <property type="term" value="P:proteolysis"/>
    <property type="evidence" value="ECO:0007669"/>
    <property type="project" value="UniProtKB-KW"/>
</dbReference>
<organism evidence="8 9">
    <name type="scientific">Botryosphaeria dothidea</name>
    <dbReference type="NCBI Taxonomy" id="55169"/>
    <lineage>
        <taxon>Eukaryota</taxon>
        <taxon>Fungi</taxon>
        <taxon>Dikarya</taxon>
        <taxon>Ascomycota</taxon>
        <taxon>Pezizomycotina</taxon>
        <taxon>Dothideomycetes</taxon>
        <taxon>Dothideomycetes incertae sedis</taxon>
        <taxon>Botryosphaeriales</taxon>
        <taxon>Botryosphaeriaceae</taxon>
        <taxon>Botryosphaeria</taxon>
    </lineage>
</organism>
<keyword evidence="5" id="KW-0325">Glycoprotein</keyword>
<dbReference type="CDD" id="cd07729">
    <property type="entry name" value="AHL_lactonase_MBL-fold"/>
    <property type="match status" value="1"/>
</dbReference>
<comment type="similarity">
    <text evidence="1 6">Belongs to the peptidase S10 family.</text>
</comment>
<dbReference type="SUPFAM" id="SSF56281">
    <property type="entry name" value="Metallo-hydrolase/oxidoreductase"/>
    <property type="match status" value="1"/>
</dbReference>
<evidence type="ECO:0000313" key="8">
    <source>
        <dbReference type="EMBL" id="KAF4309688.1"/>
    </source>
</evidence>
<evidence type="ECO:0000313" key="9">
    <source>
        <dbReference type="Proteomes" id="UP000572817"/>
    </source>
</evidence>
<dbReference type="InterPro" id="IPR036866">
    <property type="entry name" value="RibonucZ/Hydroxyglut_hydro"/>
</dbReference>
<comment type="caution">
    <text evidence="8">The sequence shown here is derived from an EMBL/GenBank/DDBJ whole genome shotgun (WGS) entry which is preliminary data.</text>
</comment>
<dbReference type="Gene3D" id="3.40.50.1820">
    <property type="entry name" value="alpha/beta hydrolase"/>
    <property type="match status" value="1"/>
</dbReference>
<dbReference type="SMART" id="SM00849">
    <property type="entry name" value="Lactamase_B"/>
    <property type="match status" value="1"/>
</dbReference>
<evidence type="ECO:0000256" key="1">
    <source>
        <dbReference type="ARBA" id="ARBA00009431"/>
    </source>
</evidence>
<dbReference type="InterPro" id="IPR029058">
    <property type="entry name" value="AB_hydrolase_fold"/>
</dbReference>
<accession>A0A8H4N744</accession>
<dbReference type="Gene3D" id="3.60.15.10">
    <property type="entry name" value="Ribonuclease Z/Hydroxyacylglutathione hydrolase-like"/>
    <property type="match status" value="1"/>
</dbReference>
<feature type="domain" description="Metallo-beta-lactamase" evidence="7">
    <location>
        <begin position="25"/>
        <end position="204"/>
    </location>
</feature>
<dbReference type="PROSITE" id="PS00131">
    <property type="entry name" value="CARBOXYPEPT_SER_SER"/>
    <property type="match status" value="1"/>
</dbReference>
<evidence type="ECO:0000256" key="2">
    <source>
        <dbReference type="ARBA" id="ARBA00022645"/>
    </source>
</evidence>
<dbReference type="Proteomes" id="UP000572817">
    <property type="component" value="Unassembled WGS sequence"/>
</dbReference>
<dbReference type="PANTHER" id="PTHR11802:SF131">
    <property type="entry name" value="CARBOXYPEPTIDASE"/>
    <property type="match status" value="1"/>
</dbReference>
<keyword evidence="3 6" id="KW-0645">Protease</keyword>
<evidence type="ECO:0000256" key="3">
    <source>
        <dbReference type="ARBA" id="ARBA00022670"/>
    </source>
</evidence>
<evidence type="ECO:0000256" key="4">
    <source>
        <dbReference type="ARBA" id="ARBA00022801"/>
    </source>
</evidence>
<dbReference type="EC" id="3.4.16.-" evidence="6"/>
<dbReference type="PANTHER" id="PTHR11802">
    <property type="entry name" value="SERINE PROTEASE FAMILY S10 SERINE CARBOXYPEPTIDASE"/>
    <property type="match status" value="1"/>
</dbReference>
<sequence length="814" mass="91120">MANCLDLVNWNETMGAVPPTISPQTNDVFAQIEYDEEQDLDKAIAKTGHSVKDIKAVVLGHLHTDHAGGLEYFFGTNVPIYVHEKELKNAFYSVATGSDYGCYLPHYLRFDLNWQTFHGGFLELAPGLNIHHAPGHTPGLCILQINLRESGTWILTSDMYHVKENWESSIPQGWLAREHDSWVQSNQMIKRLAKRTNAKVILGHCVETLSQYKSAPDSYLHSNTRGPAFQRIRSATAYILLSEPVTRIENLQRHCYQHRSHFPKMFFFSELAATLCFGCSLSYAKDIPWRVTKREIPKIPKTPSGVTQVISPQGVKITYKQPGKHGICETKKGVEDYAGYVSLNNETNIFFWYFEARDNPAGKPVTLWLNGGPGSDSLYGLFQEHGPCNVTEDLKTQWNPYSWNEVSNMLYLSQPVGVGFSYATTVIGSYDNETGEVAPVPKAKPEGRWSLTDPDRVNNTATAAIDVWNVVQALLGASEESGNPKIQNRTFHLWTESYGGHYGPVFYNYFRKQNNAILNGSVPGYPLDMGTLGIINGCINSKIEVPHYPEMAVNNTYGIKGINESIYTFTKQAWSLPSGCRDMLDECAKDLKKEPTADNTFSTCSTSLSVCGTFVAGPYYDFSKRDPYDMRVDENYTTPKHWVHFLNLASTQEILGVSNNYTTSNRNVSSGFEQTGDMSYPNALEALEEILNSGTRVLLQYGDSDYVCNWLGGEAVSLELNYTHSDHFRAAGYAPIVFGGHEYGAVREYGNFSFTRLYESGHMTPYYQPLATLEIFRRALANLDVAEGRTVITDTYATNGTEKSTHTEVSPPPL</sequence>
<name>A0A8H4N744_9PEZI</name>
<gene>
    <name evidence="8" type="ORF">GTA08_BOTSDO01873</name>
</gene>
<evidence type="ECO:0000256" key="5">
    <source>
        <dbReference type="ARBA" id="ARBA00023180"/>
    </source>
</evidence>
<dbReference type="EMBL" id="WWBZ02000016">
    <property type="protein sequence ID" value="KAF4309688.1"/>
    <property type="molecule type" value="Genomic_DNA"/>
</dbReference>
<dbReference type="SUPFAM" id="SSF53474">
    <property type="entry name" value="alpha/beta-Hydrolases"/>
    <property type="match status" value="1"/>
</dbReference>